<name>D4JQM2_9FIRM</name>
<dbReference type="Gene3D" id="1.10.260.40">
    <property type="entry name" value="lambda repressor-like DNA-binding domains"/>
    <property type="match status" value="1"/>
</dbReference>
<dbReference type="HOGENOM" id="CLU_066192_4_2_9"/>
<dbReference type="BioCyc" id="ESIR657319:G136K-16-MONOMER"/>
<dbReference type="GO" id="GO:0003677">
    <property type="term" value="F:DNA binding"/>
    <property type="evidence" value="ECO:0007669"/>
    <property type="project" value="UniProtKB-KW"/>
</dbReference>
<sequence length="122" mass="13751">MNEPYDFGARLKKYRNEKNITQERIAKILGVSNSMISKYENNTASPSLDSLCTLSKELCVSIDELCGLQQSGTVSLIGLTDGQADCVRLLIDAFHEYNNTVRKRLSDEQYRVLGQILAEFLK</sequence>
<dbReference type="EMBL" id="FP929044">
    <property type="protein sequence ID" value="CBK95391.1"/>
    <property type="molecule type" value="Genomic_DNA"/>
</dbReference>
<reference evidence="3 4" key="1">
    <citation type="submission" date="2010-03" db="EMBL/GenBank/DDBJ databases">
        <title>The genome sequence of Eubacterium siraeum 70/3.</title>
        <authorList>
            <consortium name="metaHIT consortium -- http://www.metahit.eu/"/>
            <person name="Pajon A."/>
            <person name="Turner K."/>
            <person name="Parkhill J."/>
            <person name="Duncan S."/>
            <person name="Flint H."/>
        </authorList>
    </citation>
    <scope>NUCLEOTIDE SEQUENCE [LARGE SCALE GENOMIC DNA]</scope>
    <source>
        <strain evidence="3 4">70/3</strain>
    </source>
</reference>
<protein>
    <submittedName>
        <fullName evidence="3">Predicted transcriptional regulators</fullName>
    </submittedName>
</protein>
<evidence type="ECO:0000259" key="2">
    <source>
        <dbReference type="PROSITE" id="PS50943"/>
    </source>
</evidence>
<gene>
    <name evidence="3" type="ORF">EUS_00230</name>
</gene>
<evidence type="ECO:0000313" key="4">
    <source>
        <dbReference type="Proteomes" id="UP000008803"/>
    </source>
</evidence>
<dbReference type="Pfam" id="PF01381">
    <property type="entry name" value="HTH_3"/>
    <property type="match status" value="1"/>
</dbReference>
<keyword evidence="1" id="KW-0238">DNA-binding</keyword>
<dbReference type="SUPFAM" id="SSF47413">
    <property type="entry name" value="lambda repressor-like DNA-binding domains"/>
    <property type="match status" value="1"/>
</dbReference>
<dbReference type="PANTHER" id="PTHR46558">
    <property type="entry name" value="TRACRIPTIONAL REGULATORY PROTEIN-RELATED-RELATED"/>
    <property type="match status" value="1"/>
</dbReference>
<feature type="domain" description="HTH cro/C1-type" evidence="2">
    <location>
        <begin position="11"/>
        <end position="65"/>
    </location>
</feature>
<proteinExistence type="predicted"/>
<reference evidence="3 4" key="2">
    <citation type="submission" date="2010-03" db="EMBL/GenBank/DDBJ databases">
        <authorList>
            <person name="Pajon A."/>
        </authorList>
    </citation>
    <scope>NUCLEOTIDE SEQUENCE [LARGE SCALE GENOMIC DNA]</scope>
    <source>
        <strain evidence="3 4">70/3</strain>
    </source>
</reference>
<dbReference type="PANTHER" id="PTHR46558:SF11">
    <property type="entry name" value="HTH-TYPE TRANSCRIPTIONAL REGULATOR XRE"/>
    <property type="match status" value="1"/>
</dbReference>
<dbReference type="InterPro" id="IPR010982">
    <property type="entry name" value="Lambda_DNA-bd_dom_sf"/>
</dbReference>
<dbReference type="KEGG" id="esu:EUS_00230"/>
<dbReference type="InterPro" id="IPR001387">
    <property type="entry name" value="Cro/C1-type_HTH"/>
</dbReference>
<dbReference type="CDD" id="cd00093">
    <property type="entry name" value="HTH_XRE"/>
    <property type="match status" value="1"/>
</dbReference>
<organism evidence="3 4">
    <name type="scientific">[Eubacterium] siraeum 70/3</name>
    <dbReference type="NCBI Taxonomy" id="657319"/>
    <lineage>
        <taxon>Bacteria</taxon>
        <taxon>Bacillati</taxon>
        <taxon>Bacillota</taxon>
        <taxon>Clostridia</taxon>
        <taxon>Eubacteriales</taxon>
        <taxon>Oscillospiraceae</taxon>
        <taxon>Oscillospiraceae incertae sedis</taxon>
    </lineage>
</organism>
<dbReference type="Proteomes" id="UP000008803">
    <property type="component" value="Chromosome"/>
</dbReference>
<dbReference type="AlphaFoldDB" id="D4JQM2"/>
<evidence type="ECO:0000313" key="3">
    <source>
        <dbReference type="EMBL" id="CBK95391.1"/>
    </source>
</evidence>
<evidence type="ECO:0000256" key="1">
    <source>
        <dbReference type="ARBA" id="ARBA00023125"/>
    </source>
</evidence>
<dbReference type="SMART" id="SM00530">
    <property type="entry name" value="HTH_XRE"/>
    <property type="match status" value="1"/>
</dbReference>
<dbReference type="PATRIC" id="fig|657319.3.peg.11"/>
<dbReference type="PROSITE" id="PS50943">
    <property type="entry name" value="HTH_CROC1"/>
    <property type="match status" value="1"/>
</dbReference>
<accession>D4JQM2</accession>